<evidence type="ECO:0000313" key="1">
    <source>
        <dbReference type="EMBL" id="CAD9059783.1"/>
    </source>
</evidence>
<evidence type="ECO:0000313" key="2">
    <source>
        <dbReference type="EMBL" id="CAD9059784.1"/>
    </source>
</evidence>
<proteinExistence type="predicted"/>
<organism evidence="1">
    <name type="scientific">Vitrella brassicaformis</name>
    <dbReference type="NCBI Taxonomy" id="1169539"/>
    <lineage>
        <taxon>Eukaryota</taxon>
        <taxon>Sar</taxon>
        <taxon>Alveolata</taxon>
        <taxon>Colpodellida</taxon>
        <taxon>Vitrellaceae</taxon>
        <taxon>Vitrella</taxon>
    </lineage>
</organism>
<sequence>MPLLPSVKSTHRLCLTSILSHTQRHEPNPLTVQAPYSMNQTSTNRHCESVVSSLVLCKCARSEPHTTLSRTVTQLKRTHHILNTTRHQQQAYHRNNTCTISADPPSLTTLRPQQQQQLLVANASTRKHQPPDLRRASS</sequence>
<reference evidence="1" key="1">
    <citation type="submission" date="2021-01" db="EMBL/GenBank/DDBJ databases">
        <authorList>
            <person name="Corre E."/>
            <person name="Pelletier E."/>
            <person name="Niang G."/>
            <person name="Scheremetjew M."/>
            <person name="Finn R."/>
            <person name="Kale V."/>
            <person name="Holt S."/>
            <person name="Cochrane G."/>
            <person name="Meng A."/>
            <person name="Brown T."/>
            <person name="Cohen L."/>
        </authorList>
    </citation>
    <scope>NUCLEOTIDE SEQUENCE</scope>
    <source>
        <strain evidence="1">CCMP3346</strain>
    </source>
</reference>
<dbReference type="EMBL" id="HBGB01025569">
    <property type="protein sequence ID" value="CAD9059784.1"/>
    <property type="molecule type" value="Transcribed_RNA"/>
</dbReference>
<name>A0A6U4DTD5_9ALVE</name>
<dbReference type="EMBL" id="HBGB01025568">
    <property type="protein sequence ID" value="CAD9059783.1"/>
    <property type="molecule type" value="Transcribed_RNA"/>
</dbReference>
<gene>
    <name evidence="1" type="ORF">VBRA1451_LOCUS14853</name>
    <name evidence="2" type="ORF">VBRA1451_LOCUS14854</name>
</gene>
<accession>A0A6U4DTD5</accession>
<protein>
    <submittedName>
        <fullName evidence="1">Uncharacterized protein</fullName>
    </submittedName>
</protein>
<dbReference type="AlphaFoldDB" id="A0A6U4DTD5"/>